<dbReference type="GO" id="GO:0016787">
    <property type="term" value="F:hydrolase activity"/>
    <property type="evidence" value="ECO:0007669"/>
    <property type="project" value="UniProtKB-KW"/>
</dbReference>
<dbReference type="Pfam" id="PF14196">
    <property type="entry name" value="ATC_hydrolase"/>
    <property type="match status" value="1"/>
</dbReference>
<proteinExistence type="predicted"/>
<dbReference type="EMBL" id="LSBJ02000004">
    <property type="protein sequence ID" value="OAQ65938.1"/>
    <property type="molecule type" value="Genomic_DNA"/>
</dbReference>
<keyword evidence="1" id="KW-0378">Hydrolase</keyword>
<protein>
    <submittedName>
        <fullName evidence="1">L-2-amino-thiazoline-4-carboxylic acid hydrolase domain-containing protein</fullName>
    </submittedName>
</protein>
<evidence type="ECO:0000313" key="2">
    <source>
        <dbReference type="Proteomes" id="UP000078397"/>
    </source>
</evidence>
<dbReference type="OrthoDB" id="5034840at2759"/>
<accession>A0A179FKR3</accession>
<keyword evidence="2" id="KW-1185">Reference proteome</keyword>
<comment type="caution">
    <text evidence="1">The sequence shown here is derived from an EMBL/GenBank/DDBJ whole genome shotgun (WGS) entry which is preliminary data.</text>
</comment>
<gene>
    <name evidence="1" type="ORF">VFPPC_07564</name>
</gene>
<reference evidence="1 2" key="1">
    <citation type="journal article" date="2016" name="PLoS Pathog.">
        <title>Biosynthesis of antibiotic leucinostatins in bio-control fungus Purpureocillium lilacinum and their inhibition on phytophthora revealed by genome mining.</title>
        <authorList>
            <person name="Wang G."/>
            <person name="Liu Z."/>
            <person name="Lin R."/>
            <person name="Li E."/>
            <person name="Mao Z."/>
            <person name="Ling J."/>
            <person name="Yang Y."/>
            <person name="Yin W.B."/>
            <person name="Xie B."/>
        </authorList>
    </citation>
    <scope>NUCLEOTIDE SEQUENCE [LARGE SCALE GENOMIC DNA]</scope>
    <source>
        <strain evidence="1">170</strain>
    </source>
</reference>
<dbReference type="AlphaFoldDB" id="A0A179FKR3"/>
<evidence type="ECO:0000313" key="1">
    <source>
        <dbReference type="EMBL" id="OAQ65938.1"/>
    </source>
</evidence>
<organism evidence="1 2">
    <name type="scientific">Pochonia chlamydosporia 170</name>
    <dbReference type="NCBI Taxonomy" id="1380566"/>
    <lineage>
        <taxon>Eukaryota</taxon>
        <taxon>Fungi</taxon>
        <taxon>Dikarya</taxon>
        <taxon>Ascomycota</taxon>
        <taxon>Pezizomycotina</taxon>
        <taxon>Sordariomycetes</taxon>
        <taxon>Hypocreomycetidae</taxon>
        <taxon>Hypocreales</taxon>
        <taxon>Clavicipitaceae</taxon>
        <taxon>Pochonia</taxon>
    </lineage>
</organism>
<dbReference type="KEGG" id="pchm:VFPPC_07564"/>
<dbReference type="InterPro" id="IPR026002">
    <property type="entry name" value="ATC_hydrolase-like"/>
</dbReference>
<sequence length="288" mass="32594">MEFAVPIRRALLNGLRSSTRRAPQPGAIGNHHRLFRRSFAGTANSYHASASASKEGSSQEKPFNFEEYFLDSVAAACDETAAFHLSPRQRDGMSKEARGLITQLSTASDPPGRVENIQFTAYMVAPYRILKQEGLPVSQIREILEVATKTSASFVSDAIRQQLDSSPDPFKHLTDVSRGKEATLYAPPDFKLKHPIDTKDIYHVEIHQCWYMKALKKLDATEIGSTFCAFDRTWYDQIDPSRHRVRFARPTTIADGSDRCRFNFDRVPREEEGRERKAAELHEREGST</sequence>
<dbReference type="Proteomes" id="UP000078397">
    <property type="component" value="Unassembled WGS sequence"/>
</dbReference>
<dbReference type="GeneID" id="28850394"/>
<name>A0A179FKR3_METCM</name>
<dbReference type="RefSeq" id="XP_018143025.1">
    <property type="nucleotide sequence ID" value="XM_018286400.1"/>
</dbReference>